<dbReference type="Proteomes" id="UP000826573">
    <property type="component" value="Unassembled WGS sequence"/>
</dbReference>
<feature type="compositionally biased region" description="Polar residues" evidence="2">
    <location>
        <begin position="86"/>
        <end position="98"/>
    </location>
</feature>
<evidence type="ECO:0000313" key="4">
    <source>
        <dbReference type="Proteomes" id="UP000826573"/>
    </source>
</evidence>
<feature type="coiled-coil region" evidence="1">
    <location>
        <begin position="240"/>
        <end position="320"/>
    </location>
</feature>
<evidence type="ECO:0000256" key="2">
    <source>
        <dbReference type="SAM" id="MobiDB-lite"/>
    </source>
</evidence>
<feature type="compositionally biased region" description="Polar residues" evidence="2">
    <location>
        <begin position="9"/>
        <end position="20"/>
    </location>
</feature>
<feature type="coiled-coil region" evidence="1">
    <location>
        <begin position="497"/>
        <end position="545"/>
    </location>
</feature>
<sequence length="878" mass="99212">MGQDPPRRPSQSGFHNTFGQGRNIKRDSIQGDGQRAPGDTAPNAKRTRTVDRPDERSTVDQRDHLEGSSPTTLVSHRQRHPDNPKQHPSSQLSKPLTNHVSGISFKPVLDLIFDRFTWCNRKSEAKKSHSRAIESQAHSHYHPSDYGSSQEFIAAQQKQNLENMKRADKHVGELDEQIASAMQPLIRHISEAWGKSSNGLNASEEREASEAKFNTIQTTIKKEMEESFKKEVAESQQFIKELVGSQMAKLKEALAQENEQKLHSLQKTLAQEGEDRATSLRKTLIQENEKRIAEMKDSINREHKAKIAALENALADEAKNKDRIAALEQSLSNEAKNKDRIAALEKSLSNEARNKERITALEKSLSAEVGNKDRIATLEKSLLNEAKNKDRIAALENSLSNEARNKERITALEKSLSEELGNKNRIAALEKSLSEEVRNKERIAALEKSLSKAVRNKDRIAELEKSLSGEVQSKDRLVELEKSLSEQVRNKDRIADLEKSLSEQANYEIKIAELEKTLSEQREKNSALQKRVAIAVARLDRAEADQKLLIKSLVDPKQLTVIKDQMSRLDVSLRQALSAQRLLSESSINKSQLTEQLQQLSLSQDDKFSKHEARVNDHSTIIKRLEEQICDHSKLITENKPQKDAATRLDKLDSTISNFSAEWGEMKKRVEKLSSIRSASVPDNKILEVIKPELEKLDKFIRGNIEGIRSRLQPFIVQETLKRETLEDQFGNITRQVAGIEKEHAIIKADCSEIREQVNNQNQLIDLERGRFDEKLNSRTSMLNDRFKSGMEGVYMQVQSLNAWQTNFNTAGLYGNIISHINKTIPEGPGTAPQIMVLKQQLNGIESRLAAWENASNKRRKLPGGNVKVVNGRQIDAQ</sequence>
<proteinExistence type="predicted"/>
<feature type="region of interest" description="Disordered" evidence="2">
    <location>
        <begin position="1"/>
        <end position="98"/>
    </location>
</feature>
<reference evidence="3 4" key="1">
    <citation type="submission" date="2021-08" db="EMBL/GenBank/DDBJ databases">
        <title>The highly contiguous genome resource for Trichoderma semiorbis FJ059, a fungal antagonistic to plant pathogens.</title>
        <authorList>
            <person name="Liu T."/>
        </authorList>
    </citation>
    <scope>NUCLEOTIDE SEQUENCE [LARGE SCALE GENOMIC DNA]</scope>
    <source>
        <strain evidence="3 4">FJ059</strain>
    </source>
</reference>
<dbReference type="AlphaFoldDB" id="A0A9P8KM23"/>
<dbReference type="EMBL" id="JAIMJC010000005">
    <property type="protein sequence ID" value="KAH0525322.1"/>
    <property type="molecule type" value="Genomic_DNA"/>
</dbReference>
<evidence type="ECO:0000256" key="1">
    <source>
        <dbReference type="SAM" id="Coils"/>
    </source>
</evidence>
<organism evidence="3 4">
    <name type="scientific">Trichoderma semiorbis</name>
    <dbReference type="NCBI Taxonomy" id="1491008"/>
    <lineage>
        <taxon>Eukaryota</taxon>
        <taxon>Fungi</taxon>
        <taxon>Dikarya</taxon>
        <taxon>Ascomycota</taxon>
        <taxon>Pezizomycotina</taxon>
        <taxon>Sordariomycetes</taxon>
        <taxon>Hypocreomycetidae</taxon>
        <taxon>Hypocreales</taxon>
        <taxon>Hypocreaceae</taxon>
        <taxon>Trichoderma</taxon>
    </lineage>
</organism>
<keyword evidence="4" id="KW-1185">Reference proteome</keyword>
<name>A0A9P8KM23_9HYPO</name>
<comment type="caution">
    <text evidence="3">The sequence shown here is derived from an EMBL/GenBank/DDBJ whole genome shotgun (WGS) entry which is preliminary data.</text>
</comment>
<evidence type="ECO:0000313" key="3">
    <source>
        <dbReference type="EMBL" id="KAH0525322.1"/>
    </source>
</evidence>
<keyword evidence="1" id="KW-0175">Coiled coil</keyword>
<gene>
    <name evidence="3" type="ORF">TsFJ059_007707</name>
</gene>
<protein>
    <submittedName>
        <fullName evidence="3">Uncharacterized protein</fullName>
    </submittedName>
</protein>
<accession>A0A9P8KM23</accession>
<feature type="compositionally biased region" description="Basic and acidic residues" evidence="2">
    <location>
        <begin position="48"/>
        <end position="66"/>
    </location>
</feature>